<evidence type="ECO:0000313" key="1">
    <source>
        <dbReference type="EMBL" id="AIF70106.1"/>
    </source>
</evidence>
<keyword evidence="2" id="KW-1185">Reference proteome</keyword>
<gene>
    <name evidence="1" type="ORF">PAP_08625</name>
</gene>
<dbReference type="Proteomes" id="UP000027981">
    <property type="component" value="Chromosome"/>
</dbReference>
<evidence type="ECO:0000313" key="2">
    <source>
        <dbReference type="Proteomes" id="UP000027981"/>
    </source>
</evidence>
<dbReference type="NCBIfam" id="TIGR04140">
    <property type="entry name" value="chp_AF_0576"/>
    <property type="match status" value="1"/>
</dbReference>
<accession>A0A075LVF6</accession>
<dbReference type="eggNOG" id="arCOG07083">
    <property type="taxonomic scope" value="Archaea"/>
</dbReference>
<name>A0A075LVF6_9EURY</name>
<organism evidence="1 2">
    <name type="scientific">Palaeococcus pacificus DY20341</name>
    <dbReference type="NCBI Taxonomy" id="1343739"/>
    <lineage>
        <taxon>Archaea</taxon>
        <taxon>Methanobacteriati</taxon>
        <taxon>Methanobacteriota</taxon>
        <taxon>Thermococci</taxon>
        <taxon>Thermococcales</taxon>
        <taxon>Thermococcaceae</taxon>
        <taxon>Palaeococcus</taxon>
    </lineage>
</organism>
<dbReference type="HOGENOM" id="CLU_195006_0_0_2"/>
<reference evidence="1 2" key="2">
    <citation type="journal article" date="2015" name="Genome Announc.">
        <title>Complete Genome Sequence of Hyperthermophilic Piezophilic Archaeon Palaeococcus pacificus DY20341T, Isolated from Deep-Sea Hydrothermal Sediments.</title>
        <authorList>
            <person name="Zeng X."/>
            <person name="Jebbar M."/>
            <person name="Shao Z."/>
        </authorList>
    </citation>
    <scope>NUCLEOTIDE SEQUENCE [LARGE SCALE GENOMIC DNA]</scope>
    <source>
        <strain evidence="1 2">DY20341</strain>
    </source>
</reference>
<reference evidence="2" key="1">
    <citation type="submission" date="2013-06" db="EMBL/GenBank/DDBJ databases">
        <title>Complete Genome Sequence of Hyperthermophilic Palaeococcus pacificus DY20341T, Isolated from a Deep-Sea Hydrothermal Sediments.</title>
        <authorList>
            <person name="Zeng X."/>
            <person name="Shao Z."/>
        </authorList>
    </citation>
    <scope>NUCLEOTIDE SEQUENCE [LARGE SCALE GENOMIC DNA]</scope>
    <source>
        <strain evidence="2">DY20341</strain>
    </source>
</reference>
<dbReference type="GeneID" id="24842823"/>
<dbReference type="InterPro" id="IPR026486">
    <property type="entry name" value="CHP_AF_0576"/>
</dbReference>
<dbReference type="STRING" id="1343739.PAP_08625"/>
<dbReference type="OrthoDB" id="102522at2157"/>
<sequence>MIKEILTAIPPNELMEILKKANVNLNALIEESEPFHGMPRWKVTLEGSEEEIEKFMEVLRLARAGG</sequence>
<proteinExistence type="predicted"/>
<dbReference type="EMBL" id="CP006019">
    <property type="protein sequence ID" value="AIF70106.1"/>
    <property type="molecule type" value="Genomic_DNA"/>
</dbReference>
<dbReference type="KEGG" id="ppac:PAP_08625"/>
<protein>
    <recommendedName>
        <fullName evidence="3">TIGR04140 family protein</fullName>
    </recommendedName>
</protein>
<dbReference type="RefSeq" id="WP_048165593.1">
    <property type="nucleotide sequence ID" value="NZ_CP006019.1"/>
</dbReference>
<evidence type="ECO:0008006" key="3">
    <source>
        <dbReference type="Google" id="ProtNLM"/>
    </source>
</evidence>
<dbReference type="AlphaFoldDB" id="A0A075LVF6"/>